<name>H6L980_SAPGL</name>
<accession>H6L980</accession>
<gene>
    <name evidence="2" type="ordered locus">SGRA_1517</name>
</gene>
<protein>
    <submittedName>
        <fullName evidence="2">Uncharacterized protein</fullName>
    </submittedName>
</protein>
<feature type="region of interest" description="Disordered" evidence="1">
    <location>
        <begin position="32"/>
        <end position="87"/>
    </location>
</feature>
<proteinExistence type="predicted"/>
<evidence type="ECO:0000313" key="2">
    <source>
        <dbReference type="EMBL" id="AFC24252.1"/>
    </source>
</evidence>
<reference evidence="2 3" key="1">
    <citation type="journal article" date="2012" name="Stand. Genomic Sci.">
        <title>Complete genome sequencing and analysis of Saprospira grandis str. Lewin, a predatory marine bacterium.</title>
        <authorList>
            <person name="Saw J.H."/>
            <person name="Yuryev A."/>
            <person name="Kanbe M."/>
            <person name="Hou S."/>
            <person name="Young A.G."/>
            <person name="Aizawa S."/>
            <person name="Alam M."/>
        </authorList>
    </citation>
    <scope>NUCLEOTIDE SEQUENCE [LARGE SCALE GENOMIC DNA]</scope>
    <source>
        <strain evidence="2 3">Lewin</strain>
    </source>
</reference>
<evidence type="ECO:0000313" key="3">
    <source>
        <dbReference type="Proteomes" id="UP000007519"/>
    </source>
</evidence>
<dbReference type="EMBL" id="CP002831">
    <property type="protein sequence ID" value="AFC24252.1"/>
    <property type="molecule type" value="Genomic_DNA"/>
</dbReference>
<dbReference type="HOGENOM" id="CLU_190754_0_0_10"/>
<dbReference type="Proteomes" id="UP000007519">
    <property type="component" value="Chromosome"/>
</dbReference>
<dbReference type="STRING" id="984262.SGRA_1517"/>
<dbReference type="AlphaFoldDB" id="H6L980"/>
<organism evidence="2 3">
    <name type="scientific">Saprospira grandis (strain Lewin)</name>
    <dbReference type="NCBI Taxonomy" id="984262"/>
    <lineage>
        <taxon>Bacteria</taxon>
        <taxon>Pseudomonadati</taxon>
        <taxon>Bacteroidota</taxon>
        <taxon>Saprospiria</taxon>
        <taxon>Saprospirales</taxon>
        <taxon>Saprospiraceae</taxon>
        <taxon>Saprospira</taxon>
    </lineage>
</organism>
<dbReference type="KEGG" id="sgn:SGRA_1517"/>
<evidence type="ECO:0000256" key="1">
    <source>
        <dbReference type="SAM" id="MobiDB-lite"/>
    </source>
</evidence>
<sequence length="87" mass="9802">MKRAGGFLPNIASFALFFRIFAQRWPGLAMCSSGAKRQTKAAKPPQGRANSELRNVAPTSVARRRPQNSSELRQPASKRRQFDDQRE</sequence>
<keyword evidence="3" id="KW-1185">Reference proteome</keyword>
<dbReference type="eggNOG" id="COG0533">
    <property type="taxonomic scope" value="Bacteria"/>
</dbReference>